<protein>
    <submittedName>
        <fullName evidence="1">Uncharacterized protein</fullName>
    </submittedName>
</protein>
<gene>
    <name evidence="1" type="ORF">LshimejAT787_0210220</name>
</gene>
<evidence type="ECO:0000313" key="1">
    <source>
        <dbReference type="EMBL" id="GLB35457.1"/>
    </source>
</evidence>
<dbReference type="OrthoDB" id="3258311at2759"/>
<organism evidence="1 2">
    <name type="scientific">Lyophyllum shimeji</name>
    <name type="common">Hon-shimeji</name>
    <name type="synonym">Tricholoma shimeji</name>
    <dbReference type="NCBI Taxonomy" id="47721"/>
    <lineage>
        <taxon>Eukaryota</taxon>
        <taxon>Fungi</taxon>
        <taxon>Dikarya</taxon>
        <taxon>Basidiomycota</taxon>
        <taxon>Agaricomycotina</taxon>
        <taxon>Agaricomycetes</taxon>
        <taxon>Agaricomycetidae</taxon>
        <taxon>Agaricales</taxon>
        <taxon>Tricholomatineae</taxon>
        <taxon>Lyophyllaceae</taxon>
        <taxon>Lyophyllum</taxon>
    </lineage>
</organism>
<dbReference type="Proteomes" id="UP001063166">
    <property type="component" value="Unassembled WGS sequence"/>
</dbReference>
<name>A0A9P3UJH3_LYOSH</name>
<comment type="caution">
    <text evidence="1">The sequence shown here is derived from an EMBL/GenBank/DDBJ whole genome shotgun (WGS) entry which is preliminary data.</text>
</comment>
<accession>A0A9P3UJH3</accession>
<reference evidence="1" key="1">
    <citation type="submission" date="2022-07" db="EMBL/GenBank/DDBJ databases">
        <title>The genome of Lyophyllum shimeji provides insight into the initial evolution of ectomycorrhizal fungal genome.</title>
        <authorList>
            <person name="Kobayashi Y."/>
            <person name="Shibata T."/>
            <person name="Hirakawa H."/>
            <person name="Shigenobu S."/>
            <person name="Nishiyama T."/>
            <person name="Yamada A."/>
            <person name="Hasebe M."/>
            <person name="Kawaguchi M."/>
        </authorList>
    </citation>
    <scope>NUCLEOTIDE SEQUENCE</scope>
    <source>
        <strain evidence="1">AT787</strain>
    </source>
</reference>
<dbReference type="EMBL" id="BRPK01000002">
    <property type="protein sequence ID" value="GLB35457.1"/>
    <property type="molecule type" value="Genomic_DNA"/>
</dbReference>
<dbReference type="AlphaFoldDB" id="A0A9P3UJH3"/>
<evidence type="ECO:0000313" key="2">
    <source>
        <dbReference type="Proteomes" id="UP001063166"/>
    </source>
</evidence>
<keyword evidence="2" id="KW-1185">Reference proteome</keyword>
<proteinExistence type="predicted"/>
<sequence length="247" mass="28290">MTRNTTLEVDGLGNQTVEEFPFLTLFGYDESRRKAIGFSATNGHSKTYQVVRYFGSIQGFHTGSLDLTGRLSHRGEALMKRWNHYLADLIALTLHARESDTDKRALDGRPTADYAFDDVTLWRIFHKKWGIPPFYCYGLLLPLTQSTRLLASTCRYLNDIGRRHTHRKRSITFELPQVVFSELGRAENKAEYPKNLATSSHDKVLSKTTFLLRRHDLTPGIKEHSIHDMWAQRILPAELTEDGPIAN</sequence>